<dbReference type="STRING" id="137658.SAMN05216186_102353"/>
<name>A0A1G8VTH7_9PSED</name>
<dbReference type="AlphaFoldDB" id="A0A1G8VTH7"/>
<keyword evidence="11" id="KW-1185">Reference proteome</keyword>
<dbReference type="GO" id="GO:0005576">
    <property type="term" value="C:extracellular region"/>
    <property type="evidence" value="ECO:0007669"/>
    <property type="project" value="UniProtKB-SubCell"/>
</dbReference>
<dbReference type="SUPFAM" id="SSF64518">
    <property type="entry name" value="Phase 1 flagellin"/>
    <property type="match status" value="1"/>
</dbReference>
<evidence type="ECO:0000256" key="6">
    <source>
        <dbReference type="ARBA" id="ARBA00023143"/>
    </source>
</evidence>
<evidence type="ECO:0000256" key="3">
    <source>
        <dbReference type="ARBA" id="ARBA00009677"/>
    </source>
</evidence>
<comment type="subcellular location">
    <subcellularLocation>
        <location evidence="1">Bacterial flagellum</location>
    </subcellularLocation>
    <subcellularLocation>
        <location evidence="2">Secreted</location>
    </subcellularLocation>
</comment>
<dbReference type="PANTHER" id="PTHR30033:SF1">
    <property type="entry name" value="FLAGELLAR HOOK-ASSOCIATED PROTEIN 1"/>
    <property type="match status" value="1"/>
</dbReference>
<protein>
    <recommendedName>
        <fullName evidence="4">Flagellar hook-associated protein 1</fullName>
    </recommendedName>
</protein>
<dbReference type="InterPro" id="IPR049119">
    <property type="entry name" value="FlgK_D2-like"/>
</dbReference>
<dbReference type="Pfam" id="PF22638">
    <property type="entry name" value="FlgK_D1"/>
    <property type="match status" value="1"/>
</dbReference>
<evidence type="ECO:0000256" key="4">
    <source>
        <dbReference type="ARBA" id="ARBA00016244"/>
    </source>
</evidence>
<dbReference type="InterPro" id="IPR002371">
    <property type="entry name" value="FlgK"/>
</dbReference>
<keyword evidence="6" id="KW-0975">Bacterial flagellum</keyword>
<dbReference type="RefSeq" id="WP_084334756.1">
    <property type="nucleotide sequence ID" value="NZ_FNFD01000002.1"/>
</dbReference>
<evidence type="ECO:0000259" key="7">
    <source>
        <dbReference type="Pfam" id="PF06429"/>
    </source>
</evidence>
<evidence type="ECO:0000256" key="2">
    <source>
        <dbReference type="ARBA" id="ARBA00004613"/>
    </source>
</evidence>
<dbReference type="GO" id="GO:0009424">
    <property type="term" value="C:bacterial-type flagellum hook"/>
    <property type="evidence" value="ECO:0007669"/>
    <property type="project" value="InterPro"/>
</dbReference>
<evidence type="ECO:0000256" key="1">
    <source>
        <dbReference type="ARBA" id="ARBA00004365"/>
    </source>
</evidence>
<feature type="domain" description="Flagellar hook-associated protein FlgK helical" evidence="9">
    <location>
        <begin position="93"/>
        <end position="324"/>
    </location>
</feature>
<dbReference type="Pfam" id="PF06429">
    <property type="entry name" value="Flg_bbr_C"/>
    <property type="match status" value="1"/>
</dbReference>
<evidence type="ECO:0000259" key="9">
    <source>
        <dbReference type="Pfam" id="PF22638"/>
    </source>
</evidence>
<feature type="domain" description="Flagellar hook-associated protein 1 D2-like" evidence="8">
    <location>
        <begin position="343"/>
        <end position="413"/>
    </location>
</feature>
<evidence type="ECO:0000313" key="11">
    <source>
        <dbReference type="Proteomes" id="UP000198706"/>
    </source>
</evidence>
<feature type="domain" description="Flagellar basal-body/hook protein C-terminal" evidence="7">
    <location>
        <begin position="630"/>
        <end position="668"/>
    </location>
</feature>
<keyword evidence="10" id="KW-0969">Cilium</keyword>
<dbReference type="Proteomes" id="UP000198706">
    <property type="component" value="Unassembled WGS sequence"/>
</dbReference>
<dbReference type="PRINTS" id="PR01005">
    <property type="entry name" value="FLGHOOKAP1"/>
</dbReference>
<dbReference type="Pfam" id="PF21158">
    <property type="entry name" value="flgK_1st_1"/>
    <property type="match status" value="1"/>
</dbReference>
<accession>A0A1G8VTH7</accession>
<dbReference type="GO" id="GO:0005198">
    <property type="term" value="F:structural molecule activity"/>
    <property type="evidence" value="ECO:0007669"/>
    <property type="project" value="InterPro"/>
</dbReference>
<evidence type="ECO:0000259" key="8">
    <source>
        <dbReference type="Pfam" id="PF21158"/>
    </source>
</evidence>
<evidence type="ECO:0000313" key="10">
    <source>
        <dbReference type="EMBL" id="SDJ69342.1"/>
    </source>
</evidence>
<dbReference type="GO" id="GO:0044780">
    <property type="term" value="P:bacterial-type flagellum assembly"/>
    <property type="evidence" value="ECO:0007669"/>
    <property type="project" value="InterPro"/>
</dbReference>
<reference evidence="10 11" key="1">
    <citation type="submission" date="2016-10" db="EMBL/GenBank/DDBJ databases">
        <authorList>
            <person name="de Groot N.N."/>
        </authorList>
    </citation>
    <scope>NUCLEOTIDE SEQUENCE [LARGE SCALE GENOMIC DNA]</scope>
    <source>
        <strain evidence="10 11">JCM 21544</strain>
    </source>
</reference>
<proteinExistence type="inferred from homology"/>
<keyword evidence="10" id="KW-0966">Cell projection</keyword>
<dbReference type="InterPro" id="IPR053927">
    <property type="entry name" value="FlgK_helical"/>
</dbReference>
<sequence length="671" mass="70684">MADLLNIGLSGLRTSQTSLTVTGHNISNVNTAGYSRQETVQGTRVPQFSGAGYIGSGATVNDVRRLASEFLTAQVRNNTVVASDVAAYKGQIDQMDALLAGSVTGISPSLQKFFAALQTSVESPADVPARQLVLSEAEGLAKRFNTVYERIDQQNQYINKQMGSIADQVNRLATSVAQYNDAISSMKATGQEPNDLLDAREEVVRQLSTLIGVQVVEQDGGSLNVFVGTGQPLVVGAKANTLAVTPSPQDPLRMQVEFVSGGSRQSITSQISGGEMGGLLRYRSEVLDPTFNSLGRLALSISDEVNKQLGQGIDLKGNVGTNLFKDINSPDLMALRSYPTGADVRIDDTSRLTTSDYRLDYDGTNYSVRRLSDNAVIPVTGSGTAADPLVIGDEGFSVSFAVAPAAGSSVTLMPTRRGAASIEKVLDQADQLAFAASARAAINTQNRGTGAIGQPSLSSGPSPILTADLDRLFGSSGLTLTYDGTSGTLTGTLPAGATLSYVSPSTTGLTSGQTNNLRLDYTDPVSNETYSYEFTVSGVPSTGDTFTLAYNQSGVSDNRNGLKLVDLQNKAVVGVSYDTAGNPIANSGASFSDGYGELVERVGTLTAQSRVDSEATTALLKQAQDNRDSLSGVSLDEEAAKLIQFEQYYNASAQVIQVARSLFDTLISTFR</sequence>
<dbReference type="NCBIfam" id="TIGR02492">
    <property type="entry name" value="flgK_ends"/>
    <property type="match status" value="1"/>
</dbReference>
<evidence type="ECO:0000256" key="5">
    <source>
        <dbReference type="ARBA" id="ARBA00022525"/>
    </source>
</evidence>
<dbReference type="EMBL" id="FNFD01000002">
    <property type="protein sequence ID" value="SDJ69342.1"/>
    <property type="molecule type" value="Genomic_DNA"/>
</dbReference>
<comment type="similarity">
    <text evidence="3">Belongs to the flagella basal body rod proteins family.</text>
</comment>
<dbReference type="PANTHER" id="PTHR30033">
    <property type="entry name" value="FLAGELLAR HOOK-ASSOCIATED PROTEIN 1"/>
    <property type="match status" value="1"/>
</dbReference>
<dbReference type="InterPro" id="IPR010930">
    <property type="entry name" value="Flg_bb/hook_C_dom"/>
</dbReference>
<gene>
    <name evidence="10" type="ORF">SAMN05216186_102353</name>
</gene>
<keyword evidence="10" id="KW-0282">Flagellum</keyword>
<organism evidence="10 11">
    <name type="scientific">Pseudomonas indica</name>
    <dbReference type="NCBI Taxonomy" id="137658"/>
    <lineage>
        <taxon>Bacteria</taxon>
        <taxon>Pseudomonadati</taxon>
        <taxon>Pseudomonadota</taxon>
        <taxon>Gammaproteobacteria</taxon>
        <taxon>Pseudomonadales</taxon>
        <taxon>Pseudomonadaceae</taxon>
        <taxon>Pseudomonas</taxon>
    </lineage>
</organism>
<keyword evidence="5" id="KW-0964">Secreted</keyword>